<accession>A0A8S5PRP2</accession>
<organism evidence="1">
    <name type="scientific">Siphoviridae sp. ctZro7</name>
    <dbReference type="NCBI Taxonomy" id="2825561"/>
    <lineage>
        <taxon>Viruses</taxon>
        <taxon>Duplodnaviria</taxon>
        <taxon>Heunggongvirae</taxon>
        <taxon>Uroviricota</taxon>
        <taxon>Caudoviricetes</taxon>
    </lineage>
</organism>
<reference evidence="1" key="1">
    <citation type="journal article" date="2021" name="Proc. Natl. Acad. Sci. U.S.A.">
        <title>A Catalog of Tens of Thousands of Viruses from Human Metagenomes Reveals Hidden Associations with Chronic Diseases.</title>
        <authorList>
            <person name="Tisza M.J."/>
            <person name="Buck C.B."/>
        </authorList>
    </citation>
    <scope>NUCLEOTIDE SEQUENCE</scope>
    <source>
        <strain evidence="1">CtZro7</strain>
    </source>
</reference>
<protein>
    <submittedName>
        <fullName evidence="1">Uncharacterized protein</fullName>
    </submittedName>
</protein>
<evidence type="ECO:0000313" key="1">
    <source>
        <dbReference type="EMBL" id="DAE09129.1"/>
    </source>
</evidence>
<dbReference type="EMBL" id="BK015483">
    <property type="protein sequence ID" value="DAE09129.1"/>
    <property type="molecule type" value="Genomic_DNA"/>
</dbReference>
<name>A0A8S5PRP2_9CAUD</name>
<proteinExistence type="predicted"/>
<sequence>MEGYSLSVNFIRQTKQYQMACPEYKIYADLRAAGNSMYDAWIVAFQGKGLSWPKAELTKEMNKLEALDSVQTRIAELQGRNAPKTEEITAEELTKETSKESILRKLVAAEKKAKKGSPDWLKIVSLIADYNKIKQDEIDTESNTVHFHLPVQYPNRCEECLIFQNGRATAQKKKK</sequence>